<evidence type="ECO:0000313" key="5">
    <source>
        <dbReference type="Proteomes" id="UP000251891"/>
    </source>
</evidence>
<keyword evidence="5" id="KW-1185">Reference proteome</keyword>
<dbReference type="CDD" id="cd16147">
    <property type="entry name" value="G6S"/>
    <property type="match status" value="1"/>
</dbReference>
<feature type="domain" description="Sulfatase N-terminal" evidence="3">
    <location>
        <begin position="41"/>
        <end position="374"/>
    </location>
</feature>
<dbReference type="InterPro" id="IPR000917">
    <property type="entry name" value="Sulfatase_N"/>
</dbReference>
<comment type="PTM">
    <text evidence="1">The conversion to 3-oxoalanine (also known as C-formylglycine, FGly), of a serine or cysteine residue in prokaryotes and of a cysteine residue in eukaryotes, is critical for catalytic activity.</text>
</comment>
<evidence type="ECO:0000313" key="4">
    <source>
        <dbReference type="EMBL" id="RAY14234.1"/>
    </source>
</evidence>
<dbReference type="Pfam" id="PF00884">
    <property type="entry name" value="Sulfatase"/>
    <property type="match status" value="1"/>
</dbReference>
<dbReference type="PANTHER" id="PTHR43108">
    <property type="entry name" value="N-ACETYLGLUCOSAMINE-6-SULFATASE FAMILY MEMBER"/>
    <property type="match status" value="1"/>
</dbReference>
<dbReference type="EMBL" id="QLYX01000006">
    <property type="protein sequence ID" value="RAY14234.1"/>
    <property type="molecule type" value="Genomic_DNA"/>
</dbReference>
<reference evidence="4 5" key="1">
    <citation type="submission" date="2018-06" db="EMBL/GenBank/DDBJ databases">
        <title>Actinomadura craniellae sp. nov. isolated from marine sponge Craniella sp.</title>
        <authorList>
            <person name="Li L."/>
            <person name="Xu Q.H."/>
            <person name="Lin H.W."/>
            <person name="Lu Y.H."/>
        </authorList>
    </citation>
    <scope>NUCLEOTIDE SEQUENCE [LARGE SCALE GENOMIC DNA]</scope>
    <source>
        <strain evidence="4 5">LHW63021</strain>
    </source>
</reference>
<protein>
    <submittedName>
        <fullName evidence="4">Sulfatase</fullName>
    </submittedName>
</protein>
<evidence type="ECO:0000256" key="2">
    <source>
        <dbReference type="SAM" id="SignalP"/>
    </source>
</evidence>
<dbReference type="Gene3D" id="3.40.720.10">
    <property type="entry name" value="Alkaline Phosphatase, subunit A"/>
    <property type="match status" value="1"/>
</dbReference>
<feature type="chain" id="PRO_5016933213" evidence="2">
    <location>
        <begin position="25"/>
        <end position="495"/>
    </location>
</feature>
<feature type="signal peptide" evidence="2">
    <location>
        <begin position="1"/>
        <end position="24"/>
    </location>
</feature>
<dbReference type="AlphaFoldDB" id="A0A365H550"/>
<gene>
    <name evidence="4" type="ORF">DPM19_14735</name>
</gene>
<proteinExistence type="predicted"/>
<comment type="caution">
    <text evidence="4">The sequence shown here is derived from an EMBL/GenBank/DDBJ whole genome shotgun (WGS) entry which is preliminary data.</text>
</comment>
<evidence type="ECO:0000259" key="3">
    <source>
        <dbReference type="Pfam" id="PF00884"/>
    </source>
</evidence>
<accession>A0A365H550</accession>
<dbReference type="GO" id="GO:0030203">
    <property type="term" value="P:glycosaminoglycan metabolic process"/>
    <property type="evidence" value="ECO:0007669"/>
    <property type="project" value="InterPro"/>
</dbReference>
<dbReference type="Proteomes" id="UP000251891">
    <property type="component" value="Unassembled WGS sequence"/>
</dbReference>
<keyword evidence="2" id="KW-0732">Signal</keyword>
<feature type="modified residue" description="3-oxoalanine (Cys)" evidence="1">
    <location>
        <position position="82"/>
    </location>
</feature>
<dbReference type="InterPro" id="IPR012251">
    <property type="entry name" value="GlcNAc_6-SO4ase"/>
</dbReference>
<organism evidence="4 5">
    <name type="scientific">Actinomadura craniellae</name>
    <dbReference type="NCBI Taxonomy" id="2231787"/>
    <lineage>
        <taxon>Bacteria</taxon>
        <taxon>Bacillati</taxon>
        <taxon>Actinomycetota</taxon>
        <taxon>Actinomycetes</taxon>
        <taxon>Streptosporangiales</taxon>
        <taxon>Thermomonosporaceae</taxon>
        <taxon>Actinomadura</taxon>
    </lineage>
</organism>
<evidence type="ECO:0000256" key="1">
    <source>
        <dbReference type="PIRSR" id="PIRSR036666-50"/>
    </source>
</evidence>
<dbReference type="PIRSF" id="PIRSF036666">
    <property type="entry name" value="G6S"/>
    <property type="match status" value="1"/>
</dbReference>
<dbReference type="SUPFAM" id="SSF53649">
    <property type="entry name" value="Alkaline phosphatase-like"/>
    <property type="match status" value="1"/>
</dbReference>
<dbReference type="RefSeq" id="WP_111867705.1">
    <property type="nucleotide sequence ID" value="NZ_QLYX01000006.1"/>
</dbReference>
<name>A0A365H550_9ACTN</name>
<dbReference type="PROSITE" id="PS51257">
    <property type="entry name" value="PROKAR_LIPOPROTEIN"/>
    <property type="match status" value="1"/>
</dbReference>
<sequence length="495" mass="54786">MPHRRPAGALAIAGALLLAGCAGAPKGPGRPPPAPPPAARPNIVLVLTDDLSWNLVEHMPRVQQMRQQGLTFSRYFVSNSLCCPSRASILSGRYPHNTRVLTNEAPTGGFQAFLRDGAERETFATALQSAGYRTALMGKYLNDYDPAKVQGGSRAYIPPGWSDWRATSLAYREYGYTLNENGTLVRYGNRPRDYLTDVLAAKGTEFLTGAPAGRPFLLKISTFAPHSPYVPAPRHARSFPGLRAPRPPSFNEADLSDKPGWLRGYPRLNPAQIADIDRRYRDRVRMVQSIDELVGRLLATLQARGLDRDTYVVFTSDNGLHLGEHRMPEGKATAFDTDTHVPLIVRGPGVPRGRTVSALTQNTDLAPTFQELAGTPVGPRVDGRSLVPFLRGRPVTGWRQGALIEHFDPVISPTDPDRHRRLAGYPTPHRALRTENELYVEYDGGEREYYDLVRDPHQLDNAIGRLPPERQLALSQMMYALYKCSGAGCRKADHR</sequence>
<dbReference type="GO" id="GO:0008449">
    <property type="term" value="F:N-acetylglucosamine-6-sulfatase activity"/>
    <property type="evidence" value="ECO:0007669"/>
    <property type="project" value="InterPro"/>
</dbReference>
<dbReference type="InterPro" id="IPR017850">
    <property type="entry name" value="Alkaline_phosphatase_core_sf"/>
</dbReference>
<dbReference type="PANTHER" id="PTHR43108:SF8">
    <property type="entry name" value="SD21168P"/>
    <property type="match status" value="1"/>
</dbReference>
<dbReference type="OrthoDB" id="9777306at2"/>